<dbReference type="InterPro" id="IPR002347">
    <property type="entry name" value="SDR_fam"/>
</dbReference>
<gene>
    <name evidence="3" type="ORF">NAEGRDRAFT_75916</name>
</gene>
<dbReference type="AlphaFoldDB" id="D2W3E4"/>
<evidence type="ECO:0000313" key="4">
    <source>
        <dbReference type="Proteomes" id="UP000006671"/>
    </source>
</evidence>
<dbReference type="VEuPathDB" id="AmoebaDB:NAEGRDRAFT_75916"/>
<name>D2W3E4_NAEGR</name>
<dbReference type="RefSeq" id="XP_002669147.1">
    <property type="nucleotide sequence ID" value="XM_002669101.1"/>
</dbReference>
<dbReference type="PRINTS" id="PR00081">
    <property type="entry name" value="GDHRDH"/>
</dbReference>
<dbReference type="STRING" id="5762.D2W3E4"/>
<evidence type="ECO:0000256" key="1">
    <source>
        <dbReference type="ARBA" id="ARBA00006484"/>
    </source>
</evidence>
<evidence type="ECO:0000313" key="3">
    <source>
        <dbReference type="EMBL" id="EFC36403.1"/>
    </source>
</evidence>
<protein>
    <submittedName>
        <fullName evidence="3">Predicted protein</fullName>
    </submittedName>
</protein>
<sequence length="231" mass="25959">MSSTLNRGKRTVIVTGANCGLGFECAKQLFADEKLEWHVVLACRDESRGKEALETILNGSVSDRISLILLDLSDLESVRKFVKEFESAKLPPLKALVANAGIVAPPKLTLTKQGYEITVGVNHIGHFLLTNLLLPLFERDQKEINSIAVVSSEVHDPKLKIPMPKAKYDSIEKLISPPYETPEEIGSRYPTSKLLNILFTYELWKRLQNSSEFKNQFRVTCFNPGFIPETR</sequence>
<evidence type="ECO:0000256" key="2">
    <source>
        <dbReference type="ARBA" id="ARBA00023002"/>
    </source>
</evidence>
<dbReference type="GO" id="GO:0016491">
    <property type="term" value="F:oxidoreductase activity"/>
    <property type="evidence" value="ECO:0007669"/>
    <property type="project" value="UniProtKB-KW"/>
</dbReference>
<dbReference type="Pfam" id="PF00106">
    <property type="entry name" value="adh_short"/>
    <property type="match status" value="1"/>
</dbReference>
<keyword evidence="2" id="KW-0560">Oxidoreductase</keyword>
<keyword evidence="4" id="KW-1185">Reference proteome</keyword>
<comment type="similarity">
    <text evidence="1">Belongs to the short-chain dehydrogenases/reductases (SDR) family.</text>
</comment>
<reference evidence="3 4" key="1">
    <citation type="journal article" date="2010" name="Cell">
        <title>The genome of Naegleria gruberi illuminates early eukaryotic versatility.</title>
        <authorList>
            <person name="Fritz-Laylin L.K."/>
            <person name="Prochnik S.E."/>
            <person name="Ginger M.L."/>
            <person name="Dacks J.B."/>
            <person name="Carpenter M.L."/>
            <person name="Field M.C."/>
            <person name="Kuo A."/>
            <person name="Paredez A."/>
            <person name="Chapman J."/>
            <person name="Pham J."/>
            <person name="Shu S."/>
            <person name="Neupane R."/>
            <person name="Cipriano M."/>
            <person name="Mancuso J."/>
            <person name="Tu H."/>
            <person name="Salamov A."/>
            <person name="Lindquist E."/>
            <person name="Shapiro H."/>
            <person name="Lucas S."/>
            <person name="Grigoriev I.V."/>
            <person name="Cande W.Z."/>
            <person name="Fulton C."/>
            <person name="Rokhsar D.S."/>
            <person name="Dawson S.C."/>
        </authorList>
    </citation>
    <scope>NUCLEOTIDE SEQUENCE [LARGE SCALE GENOMIC DNA]</scope>
    <source>
        <strain evidence="3 4">NEG-M</strain>
    </source>
</reference>
<dbReference type="OrthoDB" id="191139at2759"/>
<dbReference type="InterPro" id="IPR036291">
    <property type="entry name" value="NAD(P)-bd_dom_sf"/>
</dbReference>
<dbReference type="InParanoid" id="D2W3E4"/>
<dbReference type="PANTHER" id="PTHR24320">
    <property type="entry name" value="RETINOL DEHYDROGENASE"/>
    <property type="match status" value="1"/>
</dbReference>
<dbReference type="SUPFAM" id="SSF51735">
    <property type="entry name" value="NAD(P)-binding Rossmann-fold domains"/>
    <property type="match status" value="1"/>
</dbReference>
<dbReference type="Proteomes" id="UP000006671">
    <property type="component" value="Unassembled WGS sequence"/>
</dbReference>
<proteinExistence type="inferred from homology"/>
<organism evidence="4">
    <name type="scientific">Naegleria gruberi</name>
    <name type="common">Amoeba</name>
    <dbReference type="NCBI Taxonomy" id="5762"/>
    <lineage>
        <taxon>Eukaryota</taxon>
        <taxon>Discoba</taxon>
        <taxon>Heterolobosea</taxon>
        <taxon>Tetramitia</taxon>
        <taxon>Eutetramitia</taxon>
        <taxon>Vahlkampfiidae</taxon>
        <taxon>Naegleria</taxon>
    </lineage>
</organism>
<dbReference type="GeneID" id="8862288"/>
<dbReference type="PANTHER" id="PTHR24320:SF148">
    <property type="entry name" value="NAD(P)-BINDING ROSSMANN-FOLD SUPERFAMILY PROTEIN"/>
    <property type="match status" value="1"/>
</dbReference>
<dbReference type="eggNOG" id="KOG1208">
    <property type="taxonomic scope" value="Eukaryota"/>
</dbReference>
<accession>D2W3E4</accession>
<dbReference type="Gene3D" id="3.40.50.720">
    <property type="entry name" value="NAD(P)-binding Rossmann-like Domain"/>
    <property type="match status" value="1"/>
</dbReference>
<dbReference type="KEGG" id="ngr:NAEGRDRAFT_75916"/>
<dbReference type="EMBL" id="GG738931">
    <property type="protein sequence ID" value="EFC36403.1"/>
    <property type="molecule type" value="Genomic_DNA"/>
</dbReference>